<dbReference type="Gene3D" id="3.40.50.2000">
    <property type="entry name" value="Glycogen Phosphorylase B"/>
    <property type="match status" value="1"/>
</dbReference>
<sequence length="130" mass="13411">MIAHGGSGSVIGALAHGLPTVLLPLGADQPHNAGQCVRLGVGRELDPIAVTPLDVRAAVAEVLADSSYRRAAEQVRAEMLELPDPRTGGAAAGAVDHFGGRCPRLTTVVTHPSWNRAGRSSARRRPPTAG</sequence>
<proteinExistence type="predicted"/>
<reference evidence="4 5" key="1">
    <citation type="submission" date="2020-08" db="EMBL/GenBank/DDBJ databases">
        <title>Sequencing the genomes of 1000 actinobacteria strains.</title>
        <authorList>
            <person name="Klenk H.-P."/>
        </authorList>
    </citation>
    <scope>NUCLEOTIDE SEQUENCE [LARGE SCALE GENOMIC DNA]</scope>
    <source>
        <strain evidence="4 5">DSM 45486</strain>
    </source>
</reference>
<keyword evidence="1" id="KW-0328">Glycosyltransferase</keyword>
<evidence type="ECO:0000313" key="5">
    <source>
        <dbReference type="Proteomes" id="UP000552097"/>
    </source>
</evidence>
<gene>
    <name evidence="4" type="ORF">F4560_003207</name>
</gene>
<dbReference type="Proteomes" id="UP000552097">
    <property type="component" value="Unassembled WGS sequence"/>
</dbReference>
<evidence type="ECO:0000259" key="3">
    <source>
        <dbReference type="Pfam" id="PF06722"/>
    </source>
</evidence>
<dbReference type="PANTHER" id="PTHR48043">
    <property type="entry name" value="EG:EG0003.4 PROTEIN-RELATED"/>
    <property type="match status" value="1"/>
</dbReference>
<dbReference type="AlphaFoldDB" id="A0A7W9HKD4"/>
<evidence type="ECO:0000256" key="1">
    <source>
        <dbReference type="ARBA" id="ARBA00022676"/>
    </source>
</evidence>
<dbReference type="SUPFAM" id="SSF53756">
    <property type="entry name" value="UDP-Glycosyltransferase/glycogen phosphorylase"/>
    <property type="match status" value="1"/>
</dbReference>
<protein>
    <submittedName>
        <fullName evidence="4">UDP:flavonoid glycosyltransferase YjiC (YdhE family)</fullName>
    </submittedName>
</protein>
<keyword evidence="5" id="KW-1185">Reference proteome</keyword>
<keyword evidence="2 4" id="KW-0808">Transferase</keyword>
<accession>A0A7W9HKD4</accession>
<evidence type="ECO:0000256" key="2">
    <source>
        <dbReference type="ARBA" id="ARBA00022679"/>
    </source>
</evidence>
<dbReference type="InterPro" id="IPR010610">
    <property type="entry name" value="EryCIII-like_C"/>
</dbReference>
<comment type="caution">
    <text evidence="4">The sequence shown here is derived from an EMBL/GenBank/DDBJ whole genome shotgun (WGS) entry which is preliminary data.</text>
</comment>
<dbReference type="Pfam" id="PF06722">
    <property type="entry name" value="EryCIII-like_C"/>
    <property type="match status" value="1"/>
</dbReference>
<evidence type="ECO:0000313" key="4">
    <source>
        <dbReference type="EMBL" id="MBB5803439.1"/>
    </source>
</evidence>
<dbReference type="PANTHER" id="PTHR48043:SF145">
    <property type="entry name" value="FI06409P-RELATED"/>
    <property type="match status" value="1"/>
</dbReference>
<dbReference type="GO" id="GO:0016757">
    <property type="term" value="F:glycosyltransferase activity"/>
    <property type="evidence" value="ECO:0007669"/>
    <property type="project" value="UniProtKB-KW"/>
</dbReference>
<dbReference type="InterPro" id="IPR050271">
    <property type="entry name" value="UDP-glycosyltransferase"/>
</dbReference>
<name>A0A7W9HKD4_9PSEU</name>
<organism evidence="4 5">
    <name type="scientific">Saccharothrix ecbatanensis</name>
    <dbReference type="NCBI Taxonomy" id="1105145"/>
    <lineage>
        <taxon>Bacteria</taxon>
        <taxon>Bacillati</taxon>
        <taxon>Actinomycetota</taxon>
        <taxon>Actinomycetes</taxon>
        <taxon>Pseudonocardiales</taxon>
        <taxon>Pseudonocardiaceae</taxon>
        <taxon>Saccharothrix</taxon>
    </lineage>
</organism>
<dbReference type="EMBL" id="JACHMO010000001">
    <property type="protein sequence ID" value="MBB5803439.1"/>
    <property type="molecule type" value="Genomic_DNA"/>
</dbReference>
<feature type="domain" description="Erythromycin biosynthesis protein CIII-like C-terminal" evidence="3">
    <location>
        <begin position="2"/>
        <end position="86"/>
    </location>
</feature>